<dbReference type="Proteomes" id="UP000309215">
    <property type="component" value="Unassembled WGS sequence"/>
</dbReference>
<gene>
    <name evidence="2" type="ORF">E8A74_13195</name>
</gene>
<name>A0A4U1JE04_9BACT</name>
<accession>A0A4U1JE04</accession>
<evidence type="ECO:0000313" key="3">
    <source>
        <dbReference type="Proteomes" id="UP000309215"/>
    </source>
</evidence>
<proteinExistence type="predicted"/>
<sequence>MSRMDPIEAPPPSLGAERRRRRSEDPITALHYQLSVARSEGKLEALVLVDDRGCLVAGAGSWPVCEELAAYAPLLAEPDLPTSAAVGTRIADLSREVLVRALPLGTAEALLAVRGGGDDRSAFVARAAAGCRRILRAA</sequence>
<comment type="caution">
    <text evidence="2">The sequence shown here is derived from an EMBL/GenBank/DDBJ whole genome shotgun (WGS) entry which is preliminary data.</text>
</comment>
<protein>
    <recommendedName>
        <fullName evidence="4">Roadblock/LC7 domain-containing protein</fullName>
    </recommendedName>
</protein>
<organism evidence="2 3">
    <name type="scientific">Polyangium fumosum</name>
    <dbReference type="NCBI Taxonomy" id="889272"/>
    <lineage>
        <taxon>Bacteria</taxon>
        <taxon>Pseudomonadati</taxon>
        <taxon>Myxococcota</taxon>
        <taxon>Polyangia</taxon>
        <taxon>Polyangiales</taxon>
        <taxon>Polyangiaceae</taxon>
        <taxon>Polyangium</taxon>
    </lineage>
</organism>
<reference evidence="2 3" key="1">
    <citation type="submission" date="2019-04" db="EMBL/GenBank/DDBJ databases">
        <authorList>
            <person name="Li Y."/>
            <person name="Wang J."/>
        </authorList>
    </citation>
    <scope>NUCLEOTIDE SEQUENCE [LARGE SCALE GENOMIC DNA]</scope>
    <source>
        <strain evidence="2 3">DSM 14668</strain>
    </source>
</reference>
<dbReference type="AlphaFoldDB" id="A0A4U1JE04"/>
<dbReference type="EMBL" id="SSMQ01000011">
    <property type="protein sequence ID" value="TKD09225.1"/>
    <property type="molecule type" value="Genomic_DNA"/>
</dbReference>
<keyword evidence="3" id="KW-1185">Reference proteome</keyword>
<dbReference type="OrthoDB" id="5522805at2"/>
<evidence type="ECO:0008006" key="4">
    <source>
        <dbReference type="Google" id="ProtNLM"/>
    </source>
</evidence>
<evidence type="ECO:0000256" key="1">
    <source>
        <dbReference type="SAM" id="MobiDB-lite"/>
    </source>
</evidence>
<feature type="region of interest" description="Disordered" evidence="1">
    <location>
        <begin position="1"/>
        <end position="22"/>
    </location>
</feature>
<evidence type="ECO:0000313" key="2">
    <source>
        <dbReference type="EMBL" id="TKD09225.1"/>
    </source>
</evidence>